<name>A0A2H1VG55_SPOFR</name>
<keyword evidence="9" id="KW-0862">Zinc</keyword>
<organism evidence="16">
    <name type="scientific">Spodoptera frugiperda</name>
    <name type="common">Fall armyworm</name>
    <dbReference type="NCBI Taxonomy" id="7108"/>
    <lineage>
        <taxon>Eukaryota</taxon>
        <taxon>Metazoa</taxon>
        <taxon>Ecdysozoa</taxon>
        <taxon>Arthropoda</taxon>
        <taxon>Hexapoda</taxon>
        <taxon>Insecta</taxon>
        <taxon>Pterygota</taxon>
        <taxon>Neoptera</taxon>
        <taxon>Endopterygota</taxon>
        <taxon>Lepidoptera</taxon>
        <taxon>Glossata</taxon>
        <taxon>Ditrysia</taxon>
        <taxon>Noctuoidea</taxon>
        <taxon>Noctuidae</taxon>
        <taxon>Amphipyrinae</taxon>
        <taxon>Spodoptera</taxon>
    </lineage>
</organism>
<dbReference type="SUPFAM" id="SSF56300">
    <property type="entry name" value="Metallo-dependent phosphatases"/>
    <property type="match status" value="1"/>
</dbReference>
<sequence>MKIAVEGCAHGELEKIYECIETIQRREDIKIDLLICCGDFQAVRNHEDLRAMAVPQKYQHMCSFHKYYSGEKRAPILTIFIGGNHEASNYLQELPYGGWVAPNIYYLGRAGVVKFGGLRIGGMSGIYKGQDYGQGHWECLPYNQSSLRTVYHVRSLEVFRLNQLKEKVNVMLSHDWPRGITDYGNTEKLLHFKTFLREDIESGQLGSVPAMKLLQSLKPEYWFAAHLHCQYAAIVKHEDSETKFLALDKCLPKRRHLQILDIPSEYDGDMCLKYDAEWLAILRSTNHLLGVKNVNQHMPGPGGNERYDFTPTEAEKEKVRSLLGSLLITEDSFVRTAAPFNPNAPKITPQEPLLNPQTVELCEKLGIDDPVQVVMARSGRKMRQPCVEAKEMRQPRVEATEMRRPSDEATEMRGPSVEANEQKIESQNFESAPKPVLQTPIKSSKMSLCLPPPVTPCGNENSSPTSTPETSTPANNCDSMIYECRTPMSEGKKKLFKRRNMSIYNVSEDGSSSAETSVLDEDSPSSKYTRVGSLSLD</sequence>
<dbReference type="PANTHER" id="PTHR12849">
    <property type="entry name" value="RNA LARIAT DEBRANCHING ENZYME"/>
    <property type="match status" value="1"/>
</dbReference>
<reference evidence="16" key="1">
    <citation type="submission" date="2016-07" db="EMBL/GenBank/DDBJ databases">
        <authorList>
            <person name="Bretaudeau A."/>
        </authorList>
    </citation>
    <scope>NUCLEOTIDE SEQUENCE</scope>
    <source>
        <strain evidence="16">Rice</strain>
        <tissue evidence="16">Whole body</tissue>
    </source>
</reference>
<evidence type="ECO:0000256" key="11">
    <source>
        <dbReference type="ARBA" id="ARBA00023211"/>
    </source>
</evidence>
<evidence type="ECO:0000256" key="2">
    <source>
        <dbReference type="ARBA" id="ARBA00001947"/>
    </source>
</evidence>
<comment type="cofactor">
    <cofactor evidence="3">
        <name>Fe(2+)</name>
        <dbReference type="ChEBI" id="CHEBI:29033"/>
    </cofactor>
</comment>
<feature type="compositionally biased region" description="Low complexity" evidence="14">
    <location>
        <begin position="459"/>
        <end position="476"/>
    </location>
</feature>
<dbReference type="InterPro" id="IPR041816">
    <property type="entry name" value="Dbr1_N"/>
</dbReference>
<evidence type="ECO:0000256" key="9">
    <source>
        <dbReference type="ARBA" id="ARBA00022833"/>
    </source>
</evidence>
<keyword evidence="7" id="KW-0479">Metal-binding</keyword>
<feature type="domain" description="Lariat debranching enzyme C-terminal" evidence="15">
    <location>
        <begin position="235"/>
        <end position="371"/>
    </location>
</feature>
<gene>
    <name evidence="16" type="ORF">SFRICE_006894</name>
</gene>
<dbReference type="Pfam" id="PF00149">
    <property type="entry name" value="Metallophos"/>
    <property type="match status" value="1"/>
</dbReference>
<dbReference type="InterPro" id="IPR007708">
    <property type="entry name" value="DBR1_C"/>
</dbReference>
<feature type="compositionally biased region" description="Basic and acidic residues" evidence="14">
    <location>
        <begin position="388"/>
        <end position="411"/>
    </location>
</feature>
<dbReference type="PANTHER" id="PTHR12849:SF0">
    <property type="entry name" value="LARIAT DEBRANCHING ENZYME"/>
    <property type="match status" value="1"/>
</dbReference>
<keyword evidence="11" id="KW-0464">Manganese</keyword>
<dbReference type="GO" id="GO:0000398">
    <property type="term" value="P:mRNA splicing, via spliceosome"/>
    <property type="evidence" value="ECO:0007669"/>
    <property type="project" value="TreeGrafter"/>
</dbReference>
<feature type="compositionally biased region" description="Polar residues" evidence="14">
    <location>
        <begin position="504"/>
        <end position="516"/>
    </location>
</feature>
<dbReference type="FunFam" id="3.60.21.10:FF:000035">
    <property type="entry name" value="Lariat debranching enzyme"/>
    <property type="match status" value="1"/>
</dbReference>
<comment type="similarity">
    <text evidence="5">Belongs to the lariat debranching enzyme family.</text>
</comment>
<comment type="cofactor">
    <cofactor evidence="2">
        <name>Zn(2+)</name>
        <dbReference type="ChEBI" id="CHEBI:29105"/>
    </cofactor>
</comment>
<evidence type="ECO:0000256" key="13">
    <source>
        <dbReference type="ARBA" id="ARBA00058627"/>
    </source>
</evidence>
<evidence type="ECO:0000256" key="8">
    <source>
        <dbReference type="ARBA" id="ARBA00022801"/>
    </source>
</evidence>
<keyword evidence="10" id="KW-0408">Iron</keyword>
<comment type="cofactor">
    <cofactor evidence="1">
        <name>Mn(2+)</name>
        <dbReference type="ChEBI" id="CHEBI:29035"/>
    </cofactor>
</comment>
<keyword evidence="12" id="KW-0539">Nucleus</keyword>
<evidence type="ECO:0000256" key="10">
    <source>
        <dbReference type="ARBA" id="ARBA00023004"/>
    </source>
</evidence>
<evidence type="ECO:0000256" key="14">
    <source>
        <dbReference type="SAM" id="MobiDB-lite"/>
    </source>
</evidence>
<dbReference type="GO" id="GO:0008419">
    <property type="term" value="F:RNA lariat debranching enzyme activity"/>
    <property type="evidence" value="ECO:0007669"/>
    <property type="project" value="TreeGrafter"/>
</dbReference>
<dbReference type="AlphaFoldDB" id="A0A2H1VG55"/>
<evidence type="ECO:0000256" key="1">
    <source>
        <dbReference type="ARBA" id="ARBA00001936"/>
    </source>
</evidence>
<evidence type="ECO:0000256" key="12">
    <source>
        <dbReference type="ARBA" id="ARBA00023242"/>
    </source>
</evidence>
<feature type="region of interest" description="Disordered" evidence="14">
    <location>
        <begin position="452"/>
        <end position="476"/>
    </location>
</feature>
<dbReference type="GO" id="GO:0005634">
    <property type="term" value="C:nucleus"/>
    <property type="evidence" value="ECO:0007669"/>
    <property type="project" value="UniProtKB-SubCell"/>
</dbReference>
<accession>A0A2H1VG55</accession>
<protein>
    <submittedName>
        <fullName evidence="16">SFRICE_006894</fullName>
    </submittedName>
</protein>
<comment type="subcellular location">
    <subcellularLocation>
        <location evidence="4">Nucleus</location>
    </subcellularLocation>
</comment>
<keyword evidence="6" id="KW-0507">mRNA processing</keyword>
<dbReference type="GO" id="GO:0046872">
    <property type="term" value="F:metal ion binding"/>
    <property type="evidence" value="ECO:0007669"/>
    <property type="project" value="UniProtKB-KW"/>
</dbReference>
<dbReference type="InterPro" id="IPR004843">
    <property type="entry name" value="Calcineurin-like_PHP"/>
</dbReference>
<evidence type="ECO:0000256" key="6">
    <source>
        <dbReference type="ARBA" id="ARBA00022664"/>
    </source>
</evidence>
<evidence type="ECO:0000256" key="4">
    <source>
        <dbReference type="ARBA" id="ARBA00004123"/>
    </source>
</evidence>
<dbReference type="Pfam" id="PF05011">
    <property type="entry name" value="DBR1"/>
    <property type="match status" value="1"/>
</dbReference>
<proteinExistence type="inferred from homology"/>
<feature type="region of interest" description="Disordered" evidence="14">
    <location>
        <begin position="504"/>
        <end position="537"/>
    </location>
</feature>
<keyword evidence="8" id="KW-0378">Hydrolase</keyword>
<evidence type="ECO:0000256" key="3">
    <source>
        <dbReference type="ARBA" id="ARBA00001954"/>
    </source>
</evidence>
<dbReference type="InterPro" id="IPR029052">
    <property type="entry name" value="Metallo-depent_PP-like"/>
</dbReference>
<comment type="function">
    <text evidence="13">Cleaves the 2'-5' phosphodiester linkage at the branch point of lariat intron pre-mRNAs after splicing and converts them into linear molecules that are subsequently degraded. It thereby facilitates ribonucleotide turnover.</text>
</comment>
<dbReference type="SMART" id="SM01124">
    <property type="entry name" value="DBR1"/>
    <property type="match status" value="1"/>
</dbReference>
<evidence type="ECO:0000256" key="5">
    <source>
        <dbReference type="ARBA" id="ARBA00006045"/>
    </source>
</evidence>
<evidence type="ECO:0000313" key="16">
    <source>
        <dbReference type="EMBL" id="SOQ39761.1"/>
    </source>
</evidence>
<evidence type="ECO:0000256" key="7">
    <source>
        <dbReference type="ARBA" id="ARBA00022723"/>
    </source>
</evidence>
<dbReference type="CDD" id="cd00844">
    <property type="entry name" value="MPP_Dbr1_N"/>
    <property type="match status" value="1"/>
</dbReference>
<dbReference type="Gene3D" id="3.60.21.10">
    <property type="match status" value="1"/>
</dbReference>
<feature type="region of interest" description="Disordered" evidence="14">
    <location>
        <begin position="385"/>
        <end position="421"/>
    </location>
</feature>
<evidence type="ECO:0000259" key="15">
    <source>
        <dbReference type="SMART" id="SM01124"/>
    </source>
</evidence>
<dbReference type="EMBL" id="ODYU01002361">
    <property type="protein sequence ID" value="SOQ39761.1"/>
    <property type="molecule type" value="Genomic_DNA"/>
</dbReference>